<evidence type="ECO:0000313" key="7">
    <source>
        <dbReference type="EMBL" id="MFC4803967.1"/>
    </source>
</evidence>
<dbReference type="SUPFAM" id="SSF52540">
    <property type="entry name" value="P-loop containing nucleoside triphosphate hydrolases"/>
    <property type="match status" value="1"/>
</dbReference>
<dbReference type="SUPFAM" id="SSF48334">
    <property type="entry name" value="DNA repair protein MutS, domain III"/>
    <property type="match status" value="1"/>
</dbReference>
<dbReference type="PANTHER" id="PTHR11361">
    <property type="entry name" value="DNA MISMATCH REPAIR PROTEIN MUTS FAMILY MEMBER"/>
    <property type="match status" value="1"/>
</dbReference>
<dbReference type="RefSeq" id="WP_379787445.1">
    <property type="nucleotide sequence ID" value="NZ_JBHSHL010000008.1"/>
</dbReference>
<dbReference type="InterPro" id="IPR036187">
    <property type="entry name" value="DNA_mismatch_repair_MutS_sf"/>
</dbReference>
<dbReference type="InterPro" id="IPR007696">
    <property type="entry name" value="DNA_mismatch_repair_MutS_core"/>
</dbReference>
<evidence type="ECO:0000259" key="6">
    <source>
        <dbReference type="SMART" id="SM00534"/>
    </source>
</evidence>
<reference evidence="8" key="1">
    <citation type="journal article" date="2019" name="Int. J. Syst. Evol. Microbiol.">
        <title>The Global Catalogue of Microorganisms (GCM) 10K type strain sequencing project: providing services to taxonomists for standard genome sequencing and annotation.</title>
        <authorList>
            <consortium name="The Broad Institute Genomics Platform"/>
            <consortium name="The Broad Institute Genome Sequencing Center for Infectious Disease"/>
            <person name="Wu L."/>
            <person name="Ma J."/>
        </authorList>
    </citation>
    <scope>NUCLEOTIDE SEQUENCE [LARGE SCALE GENOMIC DNA]</scope>
    <source>
        <strain evidence="8">CCUG 46385</strain>
    </source>
</reference>
<evidence type="ECO:0000256" key="1">
    <source>
        <dbReference type="ARBA" id="ARBA00022741"/>
    </source>
</evidence>
<evidence type="ECO:0000256" key="3">
    <source>
        <dbReference type="ARBA" id="ARBA00023125"/>
    </source>
</evidence>
<keyword evidence="8" id="KW-1185">Reference proteome</keyword>
<dbReference type="SMART" id="SM00533">
    <property type="entry name" value="MUTSd"/>
    <property type="match status" value="1"/>
</dbReference>
<dbReference type="PANTHER" id="PTHR11361:SF14">
    <property type="entry name" value="DNA MISMATCH REPAIR PROTEIN MUTS, TYPE 2"/>
    <property type="match status" value="1"/>
</dbReference>
<dbReference type="Gene3D" id="3.40.50.300">
    <property type="entry name" value="P-loop containing nucleotide triphosphate hydrolases"/>
    <property type="match status" value="1"/>
</dbReference>
<feature type="domain" description="DNA mismatch repair proteins mutS family" evidence="6">
    <location>
        <begin position="282"/>
        <end position="485"/>
    </location>
</feature>
<proteinExistence type="predicted"/>
<keyword evidence="2" id="KW-0067">ATP-binding</keyword>
<gene>
    <name evidence="7" type="ORF">ACFO4R_02625</name>
</gene>
<protein>
    <recommendedName>
        <fullName evidence="9">DNA mismatch repair proteins mutS family domain-containing protein</fullName>
    </recommendedName>
</protein>
<dbReference type="EMBL" id="JBHSHL010000008">
    <property type="protein sequence ID" value="MFC4803967.1"/>
    <property type="molecule type" value="Genomic_DNA"/>
</dbReference>
<keyword evidence="1" id="KW-0547">Nucleotide-binding</keyword>
<evidence type="ECO:0000256" key="2">
    <source>
        <dbReference type="ARBA" id="ARBA00022840"/>
    </source>
</evidence>
<evidence type="ECO:0000313" key="8">
    <source>
        <dbReference type="Proteomes" id="UP001595916"/>
    </source>
</evidence>
<feature type="domain" description="DNA mismatch repair protein MutS core" evidence="5">
    <location>
        <begin position="13"/>
        <end position="265"/>
    </location>
</feature>
<keyword evidence="3" id="KW-0238">DNA-binding</keyword>
<keyword evidence="4" id="KW-0175">Coiled coil</keyword>
<evidence type="ECO:0008006" key="9">
    <source>
        <dbReference type="Google" id="ProtNLM"/>
    </source>
</evidence>
<dbReference type="InterPro" id="IPR027417">
    <property type="entry name" value="P-loop_NTPase"/>
</dbReference>
<organism evidence="7 8">
    <name type="scientific">Filifactor villosus</name>
    <dbReference type="NCBI Taxonomy" id="29374"/>
    <lineage>
        <taxon>Bacteria</taxon>
        <taxon>Bacillati</taxon>
        <taxon>Bacillota</taxon>
        <taxon>Clostridia</taxon>
        <taxon>Peptostreptococcales</taxon>
        <taxon>Filifactoraceae</taxon>
        <taxon>Filifactor</taxon>
    </lineage>
</organism>
<dbReference type="InterPro" id="IPR000432">
    <property type="entry name" value="DNA_mismatch_repair_MutS_C"/>
</dbReference>
<evidence type="ECO:0000259" key="5">
    <source>
        <dbReference type="SMART" id="SM00533"/>
    </source>
</evidence>
<name>A0ABV9QI19_9FIRM</name>
<dbReference type="SMART" id="SM00534">
    <property type="entry name" value="MUTSac"/>
    <property type="match status" value="1"/>
</dbReference>
<dbReference type="Proteomes" id="UP001595916">
    <property type="component" value="Unassembled WGS sequence"/>
</dbReference>
<comment type="caution">
    <text evidence="7">The sequence shown here is derived from an EMBL/GenBank/DDBJ whole genome shotgun (WGS) entry which is preliminary data.</text>
</comment>
<accession>A0ABV9QI19</accession>
<dbReference type="Pfam" id="PF00488">
    <property type="entry name" value="MutS_V"/>
    <property type="match status" value="1"/>
</dbReference>
<feature type="coiled-coil region" evidence="4">
    <location>
        <begin position="150"/>
        <end position="177"/>
    </location>
</feature>
<sequence length="486" mass="56078">MRYLDEAQRKQIGFHYILENLILTTPMGVKKKRSAMPYGIKGYEELKKELDYVEEVIDRIGKHKELFEELTELFCRVKEISNSILRLKNGSTLDDIELFEVKYFSKLSDDLKRLYEGLKLEIDYISFHPLERVFAILDPEEKGVMTFHIYEAYSKKLQHIRYEKRQWEEKIVREEDEACKKELLDKRMETVVAEEEEEQVVRRRISEELKPYADHILHNLSSIGELEFLIAKAQLAVEWGAVKPEVTKGGVLCLEEASNPMVKDILKEKDKEFTRISIEMNTGVTLITGANMGGKSVTINTITLNVFLAQLGFYVFCSKAIVPVFDFVYFISDDMQSVEKGLSTFGAEIIQLKEVVGAARVTKGFIALDELARGTNPKEGKDIVQAVIAFLKEKGSFSLISTHYDGIDMEDTRHYEVNGLKYLDFDKLKKMIDLNRTKSVDILQQHMDYHLEEVQSHEVPKDALNIAALLGLDKEILEIIEKFYTR</sequence>
<dbReference type="InterPro" id="IPR045076">
    <property type="entry name" value="MutS"/>
</dbReference>
<evidence type="ECO:0000256" key="4">
    <source>
        <dbReference type="SAM" id="Coils"/>
    </source>
</evidence>